<name>A0A420XPF7_9ACTN</name>
<dbReference type="InterPro" id="IPR000160">
    <property type="entry name" value="GGDEF_dom"/>
</dbReference>
<dbReference type="InterPro" id="IPR029787">
    <property type="entry name" value="Nucleotide_cyclase"/>
</dbReference>
<feature type="transmembrane region" description="Helical" evidence="1">
    <location>
        <begin position="282"/>
        <end position="304"/>
    </location>
</feature>
<sequence length="479" mass="50036">MRQRAWWLPLLLGAAGIAAYLLSPVAAKDWVYAAVGAASAVAMARGAARQSGRARLAWGLLAAGNAVAVVGDVLWVVVETFTGADPYPSVADVAYLLEYPLVAAGLMTVVRARRSSLAREALVDSSIVTVGLGLLVYVTLVRPLIGSSDPLLTRLVGLGYPVGDIVLLASLARLLTCGGSRTPAFRLLSGGMLLVLLGDTVFTAASDASSSSVVGMLSSVPFLAAYAVWAAAALHPSAPALLEDPEETVVFSRRRLAALTVASLLSPATLAAELALGLRLDGWAVASSSALLFCLVVHRMSGLLGRLQDQTRRLEDQTARLEEQAVRLDLLARTDELTGLPNRRSGDAELERAQAAGAPLSVALLDLDRFKGYNDEHGHQAGDRLLVGASAAWLACLGPGQVLARYGGEEFLLVLPGAGAEDTAELLELLRRATPDGQSFSAGVAAWDGVEAASRLVHRADLALYEAKHGGRARTTVAA</sequence>
<keyword evidence="1" id="KW-0472">Membrane</keyword>
<proteinExistence type="predicted"/>
<dbReference type="SMART" id="SM00267">
    <property type="entry name" value="GGDEF"/>
    <property type="match status" value="1"/>
</dbReference>
<dbReference type="InterPro" id="IPR050469">
    <property type="entry name" value="Diguanylate_Cyclase"/>
</dbReference>
<organism evidence="3 4">
    <name type="scientific">Motilibacter peucedani</name>
    <dbReference type="NCBI Taxonomy" id="598650"/>
    <lineage>
        <taxon>Bacteria</taxon>
        <taxon>Bacillati</taxon>
        <taxon>Actinomycetota</taxon>
        <taxon>Actinomycetes</taxon>
        <taxon>Motilibacterales</taxon>
        <taxon>Motilibacteraceae</taxon>
        <taxon>Motilibacter</taxon>
    </lineage>
</organism>
<feature type="transmembrane region" description="Helical" evidence="1">
    <location>
        <begin position="90"/>
        <end position="110"/>
    </location>
</feature>
<feature type="transmembrane region" description="Helical" evidence="1">
    <location>
        <begin position="256"/>
        <end position="276"/>
    </location>
</feature>
<keyword evidence="1" id="KW-0812">Transmembrane</keyword>
<reference evidence="3 4" key="1">
    <citation type="submission" date="2018-10" db="EMBL/GenBank/DDBJ databases">
        <title>Genomic Encyclopedia of Archaeal and Bacterial Type Strains, Phase II (KMG-II): from individual species to whole genera.</title>
        <authorList>
            <person name="Goeker M."/>
        </authorList>
    </citation>
    <scope>NUCLEOTIDE SEQUENCE [LARGE SCALE GENOMIC DNA]</scope>
    <source>
        <strain evidence="3 4">RP-AC37</strain>
    </source>
</reference>
<dbReference type="EMBL" id="RBWV01000012">
    <property type="protein sequence ID" value="RKS74078.1"/>
    <property type="molecule type" value="Genomic_DNA"/>
</dbReference>
<feature type="domain" description="GGDEF" evidence="2">
    <location>
        <begin position="358"/>
        <end position="479"/>
    </location>
</feature>
<dbReference type="SUPFAM" id="SSF55073">
    <property type="entry name" value="Nucleotide cyclase"/>
    <property type="match status" value="1"/>
</dbReference>
<dbReference type="GO" id="GO:0005886">
    <property type="term" value="C:plasma membrane"/>
    <property type="evidence" value="ECO:0007669"/>
    <property type="project" value="TreeGrafter"/>
</dbReference>
<dbReference type="OrthoDB" id="23692at2"/>
<feature type="transmembrane region" description="Helical" evidence="1">
    <location>
        <begin position="7"/>
        <end position="24"/>
    </location>
</feature>
<feature type="transmembrane region" description="Helical" evidence="1">
    <location>
        <begin position="212"/>
        <end position="235"/>
    </location>
</feature>
<accession>A0A420XPF7</accession>
<feature type="transmembrane region" description="Helical" evidence="1">
    <location>
        <begin position="60"/>
        <end position="78"/>
    </location>
</feature>
<evidence type="ECO:0000259" key="2">
    <source>
        <dbReference type="PROSITE" id="PS50887"/>
    </source>
</evidence>
<dbReference type="PANTHER" id="PTHR45138:SF9">
    <property type="entry name" value="DIGUANYLATE CYCLASE DGCM-RELATED"/>
    <property type="match status" value="1"/>
</dbReference>
<evidence type="ECO:0000313" key="4">
    <source>
        <dbReference type="Proteomes" id="UP000281955"/>
    </source>
</evidence>
<evidence type="ECO:0000313" key="3">
    <source>
        <dbReference type="EMBL" id="RKS74078.1"/>
    </source>
</evidence>
<dbReference type="Proteomes" id="UP000281955">
    <property type="component" value="Unassembled WGS sequence"/>
</dbReference>
<dbReference type="AlphaFoldDB" id="A0A420XPF7"/>
<dbReference type="Pfam" id="PF00990">
    <property type="entry name" value="GGDEF"/>
    <property type="match status" value="1"/>
</dbReference>
<dbReference type="PANTHER" id="PTHR45138">
    <property type="entry name" value="REGULATORY COMPONENTS OF SENSORY TRANSDUCTION SYSTEM"/>
    <property type="match status" value="1"/>
</dbReference>
<dbReference type="InParanoid" id="A0A420XPF7"/>
<dbReference type="GO" id="GO:0043709">
    <property type="term" value="P:cell adhesion involved in single-species biofilm formation"/>
    <property type="evidence" value="ECO:0007669"/>
    <property type="project" value="TreeGrafter"/>
</dbReference>
<feature type="transmembrane region" description="Helical" evidence="1">
    <location>
        <begin position="187"/>
        <end position="206"/>
    </location>
</feature>
<comment type="caution">
    <text evidence="3">The sequence shown here is derived from an EMBL/GenBank/DDBJ whole genome shotgun (WGS) entry which is preliminary data.</text>
</comment>
<dbReference type="CDD" id="cd01949">
    <property type="entry name" value="GGDEF"/>
    <property type="match status" value="1"/>
</dbReference>
<feature type="transmembrane region" description="Helical" evidence="1">
    <location>
        <begin position="30"/>
        <end position="48"/>
    </location>
</feature>
<dbReference type="PROSITE" id="PS50887">
    <property type="entry name" value="GGDEF"/>
    <property type="match status" value="1"/>
</dbReference>
<keyword evidence="4" id="KW-1185">Reference proteome</keyword>
<dbReference type="GO" id="GO:1902201">
    <property type="term" value="P:negative regulation of bacterial-type flagellum-dependent cell motility"/>
    <property type="evidence" value="ECO:0007669"/>
    <property type="project" value="TreeGrafter"/>
</dbReference>
<protein>
    <submittedName>
        <fullName evidence="3">Diguanylate cyclase (GGDEF)-like protein</fullName>
    </submittedName>
</protein>
<dbReference type="RefSeq" id="WP_121193844.1">
    <property type="nucleotide sequence ID" value="NZ_RBWV01000012.1"/>
</dbReference>
<gene>
    <name evidence="3" type="ORF">CLV35_2577</name>
</gene>
<dbReference type="NCBIfam" id="TIGR00254">
    <property type="entry name" value="GGDEF"/>
    <property type="match status" value="1"/>
</dbReference>
<dbReference type="InterPro" id="IPR043128">
    <property type="entry name" value="Rev_trsase/Diguanyl_cyclase"/>
</dbReference>
<dbReference type="GO" id="GO:0052621">
    <property type="term" value="F:diguanylate cyclase activity"/>
    <property type="evidence" value="ECO:0007669"/>
    <property type="project" value="TreeGrafter"/>
</dbReference>
<keyword evidence="1" id="KW-1133">Transmembrane helix</keyword>
<feature type="transmembrane region" description="Helical" evidence="1">
    <location>
        <begin position="122"/>
        <end position="145"/>
    </location>
</feature>
<feature type="transmembrane region" description="Helical" evidence="1">
    <location>
        <begin position="151"/>
        <end position="175"/>
    </location>
</feature>
<dbReference type="Gene3D" id="3.30.70.270">
    <property type="match status" value="1"/>
</dbReference>
<evidence type="ECO:0000256" key="1">
    <source>
        <dbReference type="SAM" id="Phobius"/>
    </source>
</evidence>